<dbReference type="Gene3D" id="3.40.50.1820">
    <property type="entry name" value="alpha/beta hydrolase"/>
    <property type="match status" value="1"/>
</dbReference>
<organism evidence="3 4">
    <name type="scientific">Nonomuraea longicatena</name>
    <dbReference type="NCBI Taxonomy" id="83682"/>
    <lineage>
        <taxon>Bacteria</taxon>
        <taxon>Bacillati</taxon>
        <taxon>Actinomycetota</taxon>
        <taxon>Actinomycetes</taxon>
        <taxon>Streptosporangiales</taxon>
        <taxon>Streptosporangiaceae</taxon>
        <taxon>Nonomuraea</taxon>
    </lineage>
</organism>
<dbReference type="EMBL" id="BAAAHQ010000023">
    <property type="protein sequence ID" value="GAA0935283.1"/>
    <property type="molecule type" value="Genomic_DNA"/>
</dbReference>
<proteinExistence type="predicted"/>
<dbReference type="InterPro" id="IPR000639">
    <property type="entry name" value="Epox_hydrolase-like"/>
</dbReference>
<evidence type="ECO:0000313" key="4">
    <source>
        <dbReference type="Proteomes" id="UP001501578"/>
    </source>
</evidence>
<gene>
    <name evidence="3" type="ORF">GCM10009560_43240</name>
</gene>
<dbReference type="PRINTS" id="PR00412">
    <property type="entry name" value="EPOXHYDRLASE"/>
</dbReference>
<dbReference type="SUPFAM" id="SSF53474">
    <property type="entry name" value="alpha/beta-Hydrolases"/>
    <property type="match status" value="1"/>
</dbReference>
<dbReference type="PANTHER" id="PTHR43798">
    <property type="entry name" value="MONOACYLGLYCEROL LIPASE"/>
    <property type="match status" value="1"/>
</dbReference>
<dbReference type="InterPro" id="IPR000073">
    <property type="entry name" value="AB_hydrolase_1"/>
</dbReference>
<keyword evidence="1 3" id="KW-0378">Hydrolase</keyword>
<dbReference type="InterPro" id="IPR050266">
    <property type="entry name" value="AB_hydrolase_sf"/>
</dbReference>
<accession>A0ABP4AGU1</accession>
<dbReference type="GO" id="GO:0016787">
    <property type="term" value="F:hydrolase activity"/>
    <property type="evidence" value="ECO:0007669"/>
    <property type="project" value="UniProtKB-KW"/>
</dbReference>
<dbReference type="InterPro" id="IPR029058">
    <property type="entry name" value="AB_hydrolase_fold"/>
</dbReference>
<dbReference type="Pfam" id="PF00561">
    <property type="entry name" value="Abhydrolase_1"/>
    <property type="match status" value="1"/>
</dbReference>
<keyword evidence="4" id="KW-1185">Reference proteome</keyword>
<dbReference type="Proteomes" id="UP001501578">
    <property type="component" value="Unassembled WGS sequence"/>
</dbReference>
<dbReference type="RefSeq" id="WP_343951746.1">
    <property type="nucleotide sequence ID" value="NZ_BAAAHQ010000023.1"/>
</dbReference>
<protein>
    <submittedName>
        <fullName evidence="3">Alpha/beta hydrolase</fullName>
    </submittedName>
</protein>
<dbReference type="PANTHER" id="PTHR43798:SF31">
    <property type="entry name" value="AB HYDROLASE SUPERFAMILY PROTEIN YCLE"/>
    <property type="match status" value="1"/>
</dbReference>
<feature type="domain" description="AB hydrolase-1" evidence="2">
    <location>
        <begin position="22"/>
        <end position="253"/>
    </location>
</feature>
<evidence type="ECO:0000259" key="2">
    <source>
        <dbReference type="Pfam" id="PF00561"/>
    </source>
</evidence>
<name>A0ABP4AGU1_9ACTN</name>
<reference evidence="4" key="1">
    <citation type="journal article" date="2019" name="Int. J. Syst. Evol. Microbiol.">
        <title>The Global Catalogue of Microorganisms (GCM) 10K type strain sequencing project: providing services to taxonomists for standard genome sequencing and annotation.</title>
        <authorList>
            <consortium name="The Broad Institute Genomics Platform"/>
            <consortium name="The Broad Institute Genome Sequencing Center for Infectious Disease"/>
            <person name="Wu L."/>
            <person name="Ma J."/>
        </authorList>
    </citation>
    <scope>NUCLEOTIDE SEQUENCE [LARGE SCALE GENOMIC DNA]</scope>
    <source>
        <strain evidence="4">JCM 11136</strain>
    </source>
</reference>
<dbReference type="PRINTS" id="PR00111">
    <property type="entry name" value="ABHYDROLASE"/>
</dbReference>
<evidence type="ECO:0000313" key="3">
    <source>
        <dbReference type="EMBL" id="GAA0935283.1"/>
    </source>
</evidence>
<evidence type="ECO:0000256" key="1">
    <source>
        <dbReference type="ARBA" id="ARBA00022801"/>
    </source>
</evidence>
<comment type="caution">
    <text evidence="3">The sequence shown here is derived from an EMBL/GenBank/DDBJ whole genome shotgun (WGS) entry which is preliminary data.</text>
</comment>
<sequence>MAVERIDVPGGHLAAEIDGDGPPVVLVHAGVADRRMWDGVVPALARRHRVIRPDLRGFGESLPASAPFSHPGDLVALMDALGVERAAFAASSYGGRVALDLAAAHPGRVVSLALLAAPLPGHDWSAAMREYDAEEEAALDAGDLDKAVDLNLDMWVRGPSREWDGPLRAHAERLRRAVRVSLENQRRSGEYERGAVPDLVAALPALDLPVLVAAGTRDLPDFADLAARLAATLPRAERVSLPGVGHLIPVEDPARTAELLLRHLSA</sequence>